<gene>
    <name evidence="1" type="ORF">CSX02_00095</name>
</gene>
<name>A0A2G3E6H0_9FIRM</name>
<accession>A0A2G3E6H0</accession>
<comment type="caution">
    <text evidence="1">The sequence shown here is derived from an EMBL/GenBank/DDBJ whole genome shotgun (WGS) entry which is preliminary data.</text>
</comment>
<sequence>MANKNGTPFQMTCVIHRGNESSDYVADFNRKRAALLRETLEALNEAELNELLMMLEEMKKNRI</sequence>
<proteinExistence type="predicted"/>
<dbReference type="Proteomes" id="UP000224563">
    <property type="component" value="Unassembled WGS sequence"/>
</dbReference>
<evidence type="ECO:0008006" key="3">
    <source>
        <dbReference type="Google" id="ProtNLM"/>
    </source>
</evidence>
<reference evidence="1 2" key="2">
    <citation type="submission" date="2017-10" db="EMBL/GenBank/DDBJ databases">
        <authorList>
            <person name="Banno H."/>
            <person name="Chua N.-H."/>
        </authorList>
    </citation>
    <scope>NUCLEOTIDE SEQUENCE [LARGE SCALE GENOMIC DNA]</scope>
    <source>
        <strain evidence="1 2">JK623</strain>
    </source>
</reference>
<protein>
    <recommendedName>
        <fullName evidence="3">MarR family transcriptional regulator</fullName>
    </recommendedName>
</protein>
<dbReference type="EMBL" id="PDYG01000001">
    <property type="protein sequence ID" value="PHU38888.1"/>
    <property type="molecule type" value="Genomic_DNA"/>
</dbReference>
<evidence type="ECO:0000313" key="2">
    <source>
        <dbReference type="Proteomes" id="UP000224563"/>
    </source>
</evidence>
<dbReference type="RefSeq" id="WP_099385152.1">
    <property type="nucleotide sequence ID" value="NZ_JANSWH010000050.1"/>
</dbReference>
<keyword evidence="2" id="KW-1185">Reference proteome</keyword>
<reference evidence="1 2" key="1">
    <citation type="submission" date="2017-10" db="EMBL/GenBank/DDBJ databases">
        <title>Resolving the taxonomy of Roseburia spp., Eubacterium rectale and Agathobacter spp. through phylogenomic analysis.</title>
        <authorList>
            <person name="Sheridan P.O."/>
            <person name="Walker A.W."/>
            <person name="Duncan S.H."/>
            <person name="Scott K.P."/>
            <person name="Toole P.W.O."/>
            <person name="Luis P."/>
            <person name="Flint H.J."/>
        </authorList>
    </citation>
    <scope>NUCLEOTIDE SEQUENCE [LARGE SCALE GENOMIC DNA]</scope>
    <source>
        <strain evidence="1 2">JK623</strain>
    </source>
</reference>
<evidence type="ECO:0000313" key="1">
    <source>
        <dbReference type="EMBL" id="PHU38888.1"/>
    </source>
</evidence>
<dbReference type="AlphaFoldDB" id="A0A2G3E6H0"/>
<organism evidence="1 2">
    <name type="scientific">Agathobacter ruminis</name>
    <dbReference type="NCBI Taxonomy" id="1712665"/>
    <lineage>
        <taxon>Bacteria</taxon>
        <taxon>Bacillati</taxon>
        <taxon>Bacillota</taxon>
        <taxon>Clostridia</taxon>
        <taxon>Lachnospirales</taxon>
        <taxon>Lachnospiraceae</taxon>
        <taxon>Agathobacter</taxon>
    </lineage>
</organism>